<reference evidence="1" key="1">
    <citation type="submission" date="2020-10" db="EMBL/GenBank/DDBJ databases">
        <authorList>
            <person name="Han B."/>
            <person name="Lu T."/>
            <person name="Zhao Q."/>
            <person name="Huang X."/>
            <person name="Zhao Y."/>
        </authorList>
    </citation>
    <scope>NUCLEOTIDE SEQUENCE</scope>
</reference>
<keyword evidence="2" id="KW-1185">Reference proteome</keyword>
<dbReference type="EMBL" id="CAJGYO010000007">
    <property type="protein sequence ID" value="CAD6245701.1"/>
    <property type="molecule type" value="Genomic_DNA"/>
</dbReference>
<organism evidence="1 2">
    <name type="scientific">Miscanthus lutarioriparius</name>
    <dbReference type="NCBI Taxonomy" id="422564"/>
    <lineage>
        <taxon>Eukaryota</taxon>
        <taxon>Viridiplantae</taxon>
        <taxon>Streptophyta</taxon>
        <taxon>Embryophyta</taxon>
        <taxon>Tracheophyta</taxon>
        <taxon>Spermatophyta</taxon>
        <taxon>Magnoliopsida</taxon>
        <taxon>Liliopsida</taxon>
        <taxon>Poales</taxon>
        <taxon>Poaceae</taxon>
        <taxon>PACMAD clade</taxon>
        <taxon>Panicoideae</taxon>
        <taxon>Andropogonodae</taxon>
        <taxon>Andropogoneae</taxon>
        <taxon>Saccharinae</taxon>
        <taxon>Miscanthus</taxon>
    </lineage>
</organism>
<dbReference type="Proteomes" id="UP000604825">
    <property type="component" value="Unassembled WGS sequence"/>
</dbReference>
<proteinExistence type="predicted"/>
<gene>
    <name evidence="1" type="ORF">NCGR_LOCUS29995</name>
</gene>
<protein>
    <submittedName>
        <fullName evidence="1">Uncharacterized protein</fullName>
    </submittedName>
</protein>
<name>A0A811PT11_9POAL</name>
<evidence type="ECO:0000313" key="2">
    <source>
        <dbReference type="Proteomes" id="UP000604825"/>
    </source>
</evidence>
<sequence length="271" mass="30720">MITLSSSTTVVGSAAVIRSYKLADMDKDKEQYHQVYEEHSKNASSKDAVLTEINKSDRPMDFDGSKLGLETHMYGMDGLSPIRMMVKKGNALFRISSETYGLLRGFRHPNLLPIENYSTRGHGWFIVPCVSGSLKGWMNSQNGSSMFQGVGQNKDITPQFRAMLIVLGETLVKCSVKCHDRSVLAQKRHFKPGAMAEKMQEFITECCRILRIDLTDNSKNFISYICDPAKARHVDQDLSVPLHTFLERYPDSWTFIDKESYVFARESIIVE</sequence>
<accession>A0A811PT11</accession>
<dbReference type="AlphaFoldDB" id="A0A811PT11"/>
<evidence type="ECO:0000313" key="1">
    <source>
        <dbReference type="EMBL" id="CAD6245701.1"/>
    </source>
</evidence>
<comment type="caution">
    <text evidence="1">The sequence shown here is derived from an EMBL/GenBank/DDBJ whole genome shotgun (WGS) entry which is preliminary data.</text>
</comment>